<dbReference type="InterPro" id="IPR013762">
    <property type="entry name" value="Integrase-like_cat_sf"/>
</dbReference>
<accession>A0ABY8I0Y6</accession>
<keyword evidence="1" id="KW-0233">DNA recombination</keyword>
<evidence type="ECO:0000256" key="1">
    <source>
        <dbReference type="ARBA" id="ARBA00023172"/>
    </source>
</evidence>
<gene>
    <name evidence="3" type="ORF">P9875_19020</name>
</gene>
<dbReference type="Pfam" id="PF00589">
    <property type="entry name" value="Phage_integrase"/>
    <property type="match status" value="1"/>
</dbReference>
<name>A0ABY8I0Y6_9BURK</name>
<organism evidence="3 4">
    <name type="scientific">Janthinobacterium rivuli</name>
    <dbReference type="NCBI Taxonomy" id="2751478"/>
    <lineage>
        <taxon>Bacteria</taxon>
        <taxon>Pseudomonadati</taxon>
        <taxon>Pseudomonadota</taxon>
        <taxon>Betaproteobacteria</taxon>
        <taxon>Burkholderiales</taxon>
        <taxon>Oxalobacteraceae</taxon>
        <taxon>Janthinobacterium</taxon>
    </lineage>
</organism>
<dbReference type="InterPro" id="IPR011010">
    <property type="entry name" value="DNA_brk_join_enz"/>
</dbReference>
<evidence type="ECO:0000259" key="2">
    <source>
        <dbReference type="Pfam" id="PF00589"/>
    </source>
</evidence>
<dbReference type="EMBL" id="CP121464">
    <property type="protein sequence ID" value="WFR77810.1"/>
    <property type="molecule type" value="Genomic_DNA"/>
</dbReference>
<protein>
    <submittedName>
        <fullName evidence="3">Tyrosine-type recombinase/integrase</fullName>
    </submittedName>
</protein>
<dbReference type="RefSeq" id="WP_278316286.1">
    <property type="nucleotide sequence ID" value="NZ_CP121464.1"/>
</dbReference>
<reference evidence="3 4" key="1">
    <citation type="submission" date="2023-04" db="EMBL/GenBank/DDBJ databases">
        <title>Nanopore sequencing of Janthinobacterium from water.</title>
        <authorList>
            <person name="Ciuchcinski K."/>
            <person name="Rokowska A."/>
            <person name="Dziewit L."/>
        </authorList>
    </citation>
    <scope>NUCLEOTIDE SEQUENCE [LARGE SCALE GENOMIC DNA]</scope>
    <source>
        <strain evidence="3 4">DEMB2</strain>
    </source>
</reference>
<dbReference type="Proteomes" id="UP001219584">
    <property type="component" value="Chromosome"/>
</dbReference>
<dbReference type="InterPro" id="IPR002104">
    <property type="entry name" value="Integrase_catalytic"/>
</dbReference>
<proteinExistence type="predicted"/>
<evidence type="ECO:0000313" key="3">
    <source>
        <dbReference type="EMBL" id="WFR77810.1"/>
    </source>
</evidence>
<evidence type="ECO:0000313" key="4">
    <source>
        <dbReference type="Proteomes" id="UP001219584"/>
    </source>
</evidence>
<dbReference type="Gene3D" id="1.10.443.10">
    <property type="entry name" value="Intergrase catalytic core"/>
    <property type="match status" value="1"/>
</dbReference>
<keyword evidence="4" id="KW-1185">Reference proteome</keyword>
<feature type="domain" description="Tyr recombinase" evidence="2">
    <location>
        <begin position="8"/>
        <end position="147"/>
    </location>
</feature>
<sequence>MSDLPLEMYLTGRRPADMLKITRAHLKDGAIEISQNKTRKKLRIEIVSELAALLARIDTRPAVGIALINNEDGLRMTSYMLRYAFEAAREKAAVDNPEIEKDIRNFQFRDLRAKEATDVDDESGIAVAQAQLGHTTTAMTARYVRHRRGKLVKPTK</sequence>
<dbReference type="SUPFAM" id="SSF56349">
    <property type="entry name" value="DNA breaking-rejoining enzymes"/>
    <property type="match status" value="1"/>
</dbReference>